<dbReference type="OrthoDB" id="9951154at2"/>
<proteinExistence type="predicted"/>
<accession>C3X885</accession>
<gene>
    <name evidence="1" type="ORF">OFBG_00439</name>
</gene>
<dbReference type="HOGENOM" id="CLU_2094398_0_0_4"/>
<dbReference type="STRING" id="847.BRW83_1810"/>
<keyword evidence="2" id="KW-1185">Reference proteome</keyword>
<dbReference type="RefSeq" id="WP_005879852.1">
    <property type="nucleotide sequence ID" value="NZ_CP019430.1"/>
</dbReference>
<dbReference type="EMBL" id="GG658170">
    <property type="protein sequence ID" value="EEO29411.1"/>
    <property type="molecule type" value="Genomic_DNA"/>
</dbReference>
<organism evidence="1 2">
    <name type="scientific">Oxalobacter formigenes OXCC13</name>
    <dbReference type="NCBI Taxonomy" id="556269"/>
    <lineage>
        <taxon>Bacteria</taxon>
        <taxon>Pseudomonadati</taxon>
        <taxon>Pseudomonadota</taxon>
        <taxon>Betaproteobacteria</taxon>
        <taxon>Burkholderiales</taxon>
        <taxon>Oxalobacteraceae</taxon>
        <taxon>Oxalobacter</taxon>
    </lineage>
</organism>
<evidence type="ECO:0000313" key="2">
    <source>
        <dbReference type="Proteomes" id="UP000005089"/>
    </source>
</evidence>
<name>C3X885_OXAFO</name>
<sequence>MNHSHNKNKKGELMRYDKPGYGDPSTWAPLFGHPNDPRNDCEEEEIRLARLTAAFTQRITNDIVKDDRTAILVADNLIRYTTDIDIVDIIRDAVRGRKEAVFNAVRDLLEESVRCMAETQAIKQMELEK</sequence>
<dbReference type="AlphaFoldDB" id="C3X885"/>
<evidence type="ECO:0000313" key="1">
    <source>
        <dbReference type="EMBL" id="EEO29411.1"/>
    </source>
</evidence>
<protein>
    <submittedName>
        <fullName evidence="1">Uncharacterized protein</fullName>
    </submittedName>
</protein>
<dbReference type="Proteomes" id="UP000005089">
    <property type="component" value="Unassembled WGS sequence"/>
</dbReference>
<reference evidence="1 2" key="1">
    <citation type="submission" date="2009-02" db="EMBL/GenBank/DDBJ databases">
        <title>The Genome Sequence of Oxalobacter formigenes OXCC13.</title>
        <authorList>
            <consortium name="The Broad Institute Genome Sequencing Platform"/>
            <person name="Ward D."/>
            <person name="Young S.K."/>
            <person name="Kodira C.D."/>
            <person name="Zeng Q."/>
            <person name="Koehrsen M."/>
            <person name="Alvarado L."/>
            <person name="Berlin A."/>
            <person name="Borenstein D."/>
            <person name="Chen Z."/>
            <person name="Engels R."/>
            <person name="Freedman E."/>
            <person name="Gellesch M."/>
            <person name="Goldberg J."/>
            <person name="Griggs A."/>
            <person name="Gujja S."/>
            <person name="Heiman D."/>
            <person name="Hepburn T."/>
            <person name="Howarth C."/>
            <person name="Jen D."/>
            <person name="Larson L."/>
            <person name="Lewis B."/>
            <person name="Mehta T."/>
            <person name="Park D."/>
            <person name="Pearson M."/>
            <person name="Roberts A."/>
            <person name="Saif S."/>
            <person name="Shea T."/>
            <person name="Shenoy N."/>
            <person name="Sisk P."/>
            <person name="Stolte C."/>
            <person name="Sykes S."/>
            <person name="Walk T."/>
            <person name="White J."/>
            <person name="Yandava C."/>
            <person name="Allison M.J."/>
            <person name="Lander E."/>
            <person name="Nusbaum C."/>
            <person name="Galagan J."/>
            <person name="Birren B."/>
        </authorList>
    </citation>
    <scope>NUCLEOTIDE SEQUENCE [LARGE SCALE GENOMIC DNA]</scope>
    <source>
        <strain evidence="1 2">OXCC13</strain>
    </source>
</reference>